<keyword evidence="6" id="KW-1185">Reference proteome</keyword>
<dbReference type="Pfam" id="PF13606">
    <property type="entry name" value="Ank_3"/>
    <property type="match status" value="1"/>
</dbReference>
<keyword evidence="2" id="KW-0175">Coiled coil</keyword>
<dbReference type="Proteomes" id="UP000285060">
    <property type="component" value="Unassembled WGS sequence"/>
</dbReference>
<dbReference type="InterPro" id="IPR036770">
    <property type="entry name" value="Ankyrin_rpt-contain_sf"/>
</dbReference>
<comment type="caution">
    <text evidence="5">The sequence shown here is derived from an EMBL/GenBank/DDBJ whole genome shotgun (WGS) entry which is preliminary data.</text>
</comment>
<dbReference type="Pfam" id="PF00612">
    <property type="entry name" value="IQ"/>
    <property type="match status" value="3"/>
</dbReference>
<proteinExistence type="predicted"/>
<feature type="domain" description="WW" evidence="4">
    <location>
        <begin position="1137"/>
        <end position="1170"/>
    </location>
</feature>
<evidence type="ECO:0000256" key="2">
    <source>
        <dbReference type="SAM" id="Coils"/>
    </source>
</evidence>
<dbReference type="PANTHER" id="PTHR24118:SF100">
    <property type="entry name" value="FYVE-TYPE DOMAIN-CONTAINING PROTEIN"/>
    <property type="match status" value="1"/>
</dbReference>
<evidence type="ECO:0000259" key="4">
    <source>
        <dbReference type="PROSITE" id="PS50020"/>
    </source>
</evidence>
<dbReference type="Pfam" id="PF00397">
    <property type="entry name" value="WW"/>
    <property type="match status" value="3"/>
</dbReference>
<dbReference type="CDD" id="cd00201">
    <property type="entry name" value="WW"/>
    <property type="match status" value="4"/>
</dbReference>
<dbReference type="PROSITE" id="PS01159">
    <property type="entry name" value="WW_DOMAIN_1"/>
    <property type="match status" value="2"/>
</dbReference>
<feature type="compositionally biased region" description="Polar residues" evidence="3">
    <location>
        <begin position="1231"/>
        <end position="1242"/>
    </location>
</feature>
<protein>
    <recommendedName>
        <fullName evidence="4">WW domain-containing protein</fullName>
    </recommendedName>
</protein>
<evidence type="ECO:0000256" key="3">
    <source>
        <dbReference type="SAM" id="MobiDB-lite"/>
    </source>
</evidence>
<feature type="region of interest" description="Disordered" evidence="3">
    <location>
        <begin position="1231"/>
        <end position="1255"/>
    </location>
</feature>
<dbReference type="InterPro" id="IPR000048">
    <property type="entry name" value="IQ_motif_EF-hand-BS"/>
</dbReference>
<dbReference type="SMART" id="SM00248">
    <property type="entry name" value="ANK"/>
    <property type="match status" value="10"/>
</dbReference>
<accession>A0A3R6YBL8</accession>
<feature type="compositionally biased region" description="Acidic residues" evidence="3">
    <location>
        <begin position="1174"/>
        <end position="1183"/>
    </location>
</feature>
<dbReference type="SMART" id="SM00015">
    <property type="entry name" value="IQ"/>
    <property type="match status" value="5"/>
</dbReference>
<dbReference type="Gene3D" id="1.25.40.20">
    <property type="entry name" value="Ankyrin repeat-containing domain"/>
    <property type="match status" value="3"/>
</dbReference>
<evidence type="ECO:0000256" key="1">
    <source>
        <dbReference type="PROSITE-ProRule" id="PRU00023"/>
    </source>
</evidence>
<dbReference type="SUPFAM" id="SSF52540">
    <property type="entry name" value="P-loop containing nucleoside triphosphate hydrolases"/>
    <property type="match status" value="1"/>
</dbReference>
<dbReference type="PROSITE" id="PS50088">
    <property type="entry name" value="ANK_REPEAT"/>
    <property type="match status" value="5"/>
</dbReference>
<dbReference type="PANTHER" id="PTHR24118">
    <property type="entry name" value="POTE ANKYRIN DOMAIN"/>
    <property type="match status" value="1"/>
</dbReference>
<dbReference type="Pfam" id="PF12796">
    <property type="entry name" value="Ank_2"/>
    <property type="match status" value="2"/>
</dbReference>
<dbReference type="PROSITE" id="PS50020">
    <property type="entry name" value="WW_DOMAIN_2"/>
    <property type="match status" value="4"/>
</dbReference>
<dbReference type="InterPro" id="IPR027417">
    <property type="entry name" value="P-loop_NTPase"/>
</dbReference>
<feature type="coiled-coil region" evidence="2">
    <location>
        <begin position="112"/>
        <end position="190"/>
    </location>
</feature>
<feature type="domain" description="WW" evidence="4">
    <location>
        <begin position="1099"/>
        <end position="1132"/>
    </location>
</feature>
<dbReference type="PROSITE" id="PS50096">
    <property type="entry name" value="IQ"/>
    <property type="match status" value="4"/>
</dbReference>
<feature type="region of interest" description="Disordered" evidence="3">
    <location>
        <begin position="1159"/>
        <end position="1183"/>
    </location>
</feature>
<dbReference type="SUPFAM" id="SSF48403">
    <property type="entry name" value="Ankyrin repeat"/>
    <property type="match status" value="1"/>
</dbReference>
<feature type="repeat" description="ANK" evidence="1">
    <location>
        <begin position="369"/>
        <end position="401"/>
    </location>
</feature>
<dbReference type="EMBL" id="QUSY01000195">
    <property type="protein sequence ID" value="RHY31664.1"/>
    <property type="molecule type" value="Genomic_DNA"/>
</dbReference>
<dbReference type="SUPFAM" id="SSF51045">
    <property type="entry name" value="WW domain"/>
    <property type="match status" value="4"/>
</dbReference>
<reference evidence="5 6" key="1">
    <citation type="submission" date="2018-08" db="EMBL/GenBank/DDBJ databases">
        <title>Aphanomyces genome sequencing and annotation.</title>
        <authorList>
            <person name="Minardi D."/>
            <person name="Oidtmann B."/>
            <person name="Van Der Giezen M."/>
            <person name="Studholme D.J."/>
        </authorList>
    </citation>
    <scope>NUCLEOTIDE SEQUENCE [LARGE SCALE GENOMIC DNA]</scope>
    <source>
        <strain evidence="5 6">NJM0002</strain>
    </source>
</reference>
<dbReference type="SMART" id="SM00456">
    <property type="entry name" value="WW"/>
    <property type="match status" value="5"/>
</dbReference>
<name>A0A3R6YBL8_9STRA</name>
<dbReference type="Gene3D" id="2.20.70.10">
    <property type="match status" value="3"/>
</dbReference>
<dbReference type="InterPro" id="IPR001202">
    <property type="entry name" value="WW_dom"/>
</dbReference>
<dbReference type="Pfam" id="PF00023">
    <property type="entry name" value="Ank"/>
    <property type="match status" value="1"/>
</dbReference>
<dbReference type="InterPro" id="IPR002110">
    <property type="entry name" value="Ankyrin_rpt"/>
</dbReference>
<dbReference type="InterPro" id="IPR036020">
    <property type="entry name" value="WW_dom_sf"/>
</dbReference>
<keyword evidence="1" id="KW-0040">ANK repeat</keyword>
<feature type="domain" description="WW" evidence="4">
    <location>
        <begin position="1201"/>
        <end position="1234"/>
    </location>
</feature>
<feature type="domain" description="WW" evidence="4">
    <location>
        <begin position="1060"/>
        <end position="1093"/>
    </location>
</feature>
<feature type="repeat" description="ANK" evidence="1">
    <location>
        <begin position="466"/>
        <end position="499"/>
    </location>
</feature>
<evidence type="ECO:0000313" key="5">
    <source>
        <dbReference type="EMBL" id="RHY31664.1"/>
    </source>
</evidence>
<dbReference type="PROSITE" id="PS50297">
    <property type="entry name" value="ANK_REP_REGION"/>
    <property type="match status" value="5"/>
</dbReference>
<gene>
    <name evidence="5" type="ORF">DYB32_003261</name>
</gene>
<feature type="repeat" description="ANK" evidence="1">
    <location>
        <begin position="500"/>
        <end position="532"/>
    </location>
</feature>
<organism evidence="5 6">
    <name type="scientific">Aphanomyces invadans</name>
    <dbReference type="NCBI Taxonomy" id="157072"/>
    <lineage>
        <taxon>Eukaryota</taxon>
        <taxon>Sar</taxon>
        <taxon>Stramenopiles</taxon>
        <taxon>Oomycota</taxon>
        <taxon>Saprolegniomycetes</taxon>
        <taxon>Saprolegniales</taxon>
        <taxon>Verrucalvaceae</taxon>
        <taxon>Aphanomyces</taxon>
    </lineage>
</organism>
<dbReference type="AlphaFoldDB" id="A0A3R6YBL8"/>
<dbReference type="Gene3D" id="1.20.5.190">
    <property type="match status" value="1"/>
</dbReference>
<feature type="repeat" description="ANK" evidence="1">
    <location>
        <begin position="298"/>
        <end position="330"/>
    </location>
</feature>
<sequence>MLAPYVKAVTVDAAGRLLDQHLLSLDDVLSRLLQIFRSLPEDIVHKYKYNDDGESLTLLTRLQDTIRHDDEKVKLKAALDDHVRTERSLQIEIMKIDRLDPATRPPDVRTKLFLLKNQLQTAQRHIKGLKEQLQGTDAQQKLKRKAEKELERKRLEALRDRDAQRHLGRMQEKQKRDMEVQAKLKKQEDAVLKKAASAEAERRYTSPAPLHVLRSFNNGTAWDSFDEDGNSLLHLACLAGSKRLIKLCLRYGMDINAVNTTGALTPLHTIIATTYSQRAELVDYMIDHGAWHECRDGRGLTPLLLASSLGHADCIRALLARAADREALTTAQQDAIGLATSLNQIEAVAALLEAGFNPNTIIDPDFVADGATLLHECAAHGYVEIARMLIARQAYVDAQDVDGNTPAIYAVFNQHSNVLTEILAAGAAPDIVNVATRSAMHWAIGHAEAIRLLAEADGDVNLRTKDSDTPLHLACASDDNIESTRVLLAYGASVDSKNSRGNQPAHVAARAGAAATMDLLIQYSTNMNARNFNNKNPLGEARMFNRMAVVAVIQRHYADDLKMLEDAGMDADLVDETGVVLPTKSHEDWQATLASSIRLSQLNEWTQCMLRSRIHKVSSETVASVAKYRAFWSDFTKDAQTLRLETQAAIKIQKRFRAYFYHKRFVELKLQHKMAIHLQRAYRGKLARRTAAHERHRHRCATKIEALVRGFLRQQMHYFGYTTQMLHAAITLQSMFRMRTARVYFHRLMQGVSICRSCEADYLNDPLNLTRLGNYVLYLHAIRHDYDRARPLYSRLMEYMTARGPDVPFILRCYALFLYVTEEEDVDNIAMLFERADAIDKPKKKFQLAFLGFFRYSQIMFPTNAQSNLNYAACVQWVYDQANPAKEHYLRALEADPYNKRILRLFNIFLARTNDAGDDGADHFMRYQAAMVQTEDAARRKEYTDMAAHEERHRAAVLLQTRFRARHERKRVMRMRSVLPVPHKASSPEELQLHQAFDIVAAKNKNPSILRVDQLADVYPLVGWSVQDAADDIAYATSHMEFQYPQSITWTRFIKWIQQASPPSQWETCGTDDANVYYYNVVSGVTQWEKPRIQRPVLAPLVDTWESAYTDQGDIYYYNAFTGESRWDNPQATPSHDAITSGWEEIVDDDGQRYYYNPSTGESAWEVPKSTTPGDEDQWEDATDGTTPYVVHKITGESLWTRPHDGWRAAVNAEGTVYYYSVQRNTSQWTSPWTTRGDTTLASPAAGDIDTNDSA</sequence>
<dbReference type="VEuPathDB" id="FungiDB:H310_02352"/>
<feature type="repeat" description="ANK" evidence="1">
    <location>
        <begin position="228"/>
        <end position="260"/>
    </location>
</feature>
<evidence type="ECO:0000313" key="6">
    <source>
        <dbReference type="Proteomes" id="UP000285060"/>
    </source>
</evidence>